<evidence type="ECO:0000259" key="5">
    <source>
        <dbReference type="Pfam" id="PF12171"/>
    </source>
</evidence>
<feature type="compositionally biased region" description="Acidic residues" evidence="4">
    <location>
        <begin position="61"/>
        <end position="70"/>
    </location>
</feature>
<dbReference type="Gene3D" id="3.30.160.60">
    <property type="entry name" value="Classic Zinc Finger"/>
    <property type="match status" value="1"/>
</dbReference>
<accession>A0A813HJJ1</accession>
<proteinExistence type="predicted"/>
<keyword evidence="2" id="KW-0863">Zinc-finger</keyword>
<dbReference type="GO" id="GO:0008270">
    <property type="term" value="F:zinc ion binding"/>
    <property type="evidence" value="ECO:0007669"/>
    <property type="project" value="UniProtKB-KW"/>
</dbReference>
<reference evidence="6" key="1">
    <citation type="submission" date="2021-02" db="EMBL/GenBank/DDBJ databases">
        <authorList>
            <person name="Dougan E. K."/>
            <person name="Rhodes N."/>
            <person name="Thang M."/>
            <person name="Chan C."/>
        </authorList>
    </citation>
    <scope>NUCLEOTIDE SEQUENCE</scope>
</reference>
<dbReference type="InterPro" id="IPR036236">
    <property type="entry name" value="Znf_C2H2_sf"/>
</dbReference>
<gene>
    <name evidence="6" type="ORF">PGLA1383_LOCUS53082</name>
</gene>
<dbReference type="AlphaFoldDB" id="A0A813HJJ1"/>
<evidence type="ECO:0000256" key="3">
    <source>
        <dbReference type="ARBA" id="ARBA00022833"/>
    </source>
</evidence>
<keyword evidence="7" id="KW-1185">Reference proteome</keyword>
<feature type="region of interest" description="Disordered" evidence="4">
    <location>
        <begin position="30"/>
        <end position="103"/>
    </location>
</feature>
<dbReference type="SUPFAM" id="SSF57667">
    <property type="entry name" value="beta-beta-alpha zinc fingers"/>
    <property type="match status" value="1"/>
</dbReference>
<keyword evidence="3" id="KW-0862">Zinc</keyword>
<feature type="compositionally biased region" description="Polar residues" evidence="4">
    <location>
        <begin position="32"/>
        <end position="42"/>
    </location>
</feature>
<feature type="domain" description="Zinc finger double-stranded RNA binding" evidence="5">
    <location>
        <begin position="233"/>
        <end position="257"/>
    </location>
</feature>
<sequence length="347" mass="37464">MEDVEAEDDDEVEDDVEALKARFQALIGQETDAASSCTQSDFASPERPDSSALELGQFQDDLIEQEDEQDADSRGEDNEVAGDPSSSQPRSEGSSPEETSLVAVQDDSWCLEVNQRLAQLAGGSLDVVLASAAGSLEDVDLNERVQRLVSSSATFALADRAGGGSGSPEHEPFDDRKELEMRLQKLKEGLENGFSFSTVAICDEGQPPEPPPMPSLESVDEAEEHPECEGATYCQHCDMWLNSPTQWADHKIGKKHRKQFFGSQLEAFAPNEITLAKARSLALAFEATCCSKALQHTSALPSRVCARSSVSHFTQAAGEALAGDEVCSGRRGRLPSNGWPSQTWAVV</sequence>
<keyword evidence="1" id="KW-0479">Metal-binding</keyword>
<name>A0A813HJJ1_POLGL</name>
<evidence type="ECO:0000313" key="6">
    <source>
        <dbReference type="EMBL" id="CAE8637757.1"/>
    </source>
</evidence>
<dbReference type="EMBL" id="CAJNNV010031763">
    <property type="protein sequence ID" value="CAE8637757.1"/>
    <property type="molecule type" value="Genomic_DNA"/>
</dbReference>
<dbReference type="Proteomes" id="UP000654075">
    <property type="component" value="Unassembled WGS sequence"/>
</dbReference>
<organism evidence="6 7">
    <name type="scientific">Polarella glacialis</name>
    <name type="common">Dinoflagellate</name>
    <dbReference type="NCBI Taxonomy" id="89957"/>
    <lineage>
        <taxon>Eukaryota</taxon>
        <taxon>Sar</taxon>
        <taxon>Alveolata</taxon>
        <taxon>Dinophyceae</taxon>
        <taxon>Suessiales</taxon>
        <taxon>Suessiaceae</taxon>
        <taxon>Polarella</taxon>
    </lineage>
</organism>
<evidence type="ECO:0000256" key="1">
    <source>
        <dbReference type="ARBA" id="ARBA00022723"/>
    </source>
</evidence>
<dbReference type="Pfam" id="PF12171">
    <property type="entry name" value="zf-C2H2_jaz"/>
    <property type="match status" value="1"/>
</dbReference>
<evidence type="ECO:0000256" key="2">
    <source>
        <dbReference type="ARBA" id="ARBA00022771"/>
    </source>
</evidence>
<protein>
    <recommendedName>
        <fullName evidence="5">Zinc finger double-stranded RNA binding domain-containing protein</fullName>
    </recommendedName>
</protein>
<evidence type="ECO:0000313" key="7">
    <source>
        <dbReference type="Proteomes" id="UP000654075"/>
    </source>
</evidence>
<feature type="compositionally biased region" description="Low complexity" evidence="4">
    <location>
        <begin position="84"/>
        <end position="98"/>
    </location>
</feature>
<evidence type="ECO:0000256" key="4">
    <source>
        <dbReference type="SAM" id="MobiDB-lite"/>
    </source>
</evidence>
<comment type="caution">
    <text evidence="6">The sequence shown here is derived from an EMBL/GenBank/DDBJ whole genome shotgun (WGS) entry which is preliminary data.</text>
</comment>
<dbReference type="InterPro" id="IPR022755">
    <property type="entry name" value="Znf_C2H2_jaz"/>
</dbReference>